<organism evidence="4 5">
    <name type="scientific">Albugo candida</name>
    <dbReference type="NCBI Taxonomy" id="65357"/>
    <lineage>
        <taxon>Eukaryota</taxon>
        <taxon>Sar</taxon>
        <taxon>Stramenopiles</taxon>
        <taxon>Oomycota</taxon>
        <taxon>Peronosporomycetes</taxon>
        <taxon>Albuginales</taxon>
        <taxon>Albuginaceae</taxon>
        <taxon>Albugo</taxon>
    </lineage>
</organism>
<feature type="region of interest" description="Disordered" evidence="3">
    <location>
        <begin position="351"/>
        <end position="382"/>
    </location>
</feature>
<dbReference type="PANTHER" id="PTHR12983:SF9">
    <property type="entry name" value="E3 UBIQUITIN-PROTEIN LIGASE RNF10"/>
    <property type="match status" value="1"/>
</dbReference>
<sequence>MLATIPSVYDPNSKFSRVMQAPREYFIQVLVKDLQQLRSLADESRSCGEVNELPFIEEAILYTTSRLDSVEVIQDGNEPTQMEDINNAEGKKDVLYSWYQLENGTYVVLHPVNMKCLLKEALLQSEWKNKISERNGDFDVKSSSEMAEYALTSVASGAGSSTQHDALPDVVQGEVLCVEHRVMDDESQRRYRFLSHLPKYCDFYLCELDLSHYLSKKTLQSSKKELATRRRQREAKKKLLDEQLDGDELIHALPYTSTFTNDLIPSNSPRAAEELKESNLVDEFDELRLQNTRIAQISDDTSSSYATITRNSGYFPALEGSTPQAPASAPAFEQPIVPWGRNREATHEVYGHIPSESGHKKMKGKKKNCKEVFSTSQRRSYR</sequence>
<accession>A0A024GJK8</accession>
<feature type="compositionally biased region" description="Polar residues" evidence="3">
    <location>
        <begin position="373"/>
        <end position="382"/>
    </location>
</feature>
<dbReference type="Proteomes" id="UP000053237">
    <property type="component" value="Unassembled WGS sequence"/>
</dbReference>
<dbReference type="AlphaFoldDB" id="A0A024GJK8"/>
<evidence type="ECO:0000256" key="1">
    <source>
        <dbReference type="ARBA" id="ARBA00004496"/>
    </source>
</evidence>
<evidence type="ECO:0000256" key="3">
    <source>
        <dbReference type="SAM" id="MobiDB-lite"/>
    </source>
</evidence>
<dbReference type="PANTHER" id="PTHR12983">
    <property type="entry name" value="RING FINGER 10 FAMILY MEMBER"/>
    <property type="match status" value="1"/>
</dbReference>
<evidence type="ECO:0000256" key="2">
    <source>
        <dbReference type="ARBA" id="ARBA00022490"/>
    </source>
</evidence>
<keyword evidence="2" id="KW-0963">Cytoplasm</keyword>
<dbReference type="InParanoid" id="A0A024GJK8"/>
<dbReference type="GO" id="GO:0005737">
    <property type="term" value="C:cytoplasm"/>
    <property type="evidence" value="ECO:0007669"/>
    <property type="project" value="UniProtKB-SubCell"/>
</dbReference>
<evidence type="ECO:0000313" key="5">
    <source>
        <dbReference type="Proteomes" id="UP000053237"/>
    </source>
</evidence>
<protein>
    <submittedName>
        <fullName evidence="4">Uncharacterized protein</fullName>
    </submittedName>
</protein>
<comment type="subcellular location">
    <subcellularLocation>
        <location evidence="1">Cytoplasm</location>
    </subcellularLocation>
</comment>
<comment type="caution">
    <text evidence="4">The sequence shown here is derived from an EMBL/GenBank/DDBJ whole genome shotgun (WGS) entry which is preliminary data.</text>
</comment>
<dbReference type="GO" id="GO:0045944">
    <property type="term" value="P:positive regulation of transcription by RNA polymerase II"/>
    <property type="evidence" value="ECO:0007669"/>
    <property type="project" value="TreeGrafter"/>
</dbReference>
<dbReference type="EMBL" id="CAIX01000138">
    <property type="protein sequence ID" value="CCI46717.1"/>
    <property type="molecule type" value="Genomic_DNA"/>
</dbReference>
<proteinExistence type="predicted"/>
<name>A0A024GJK8_9STRA</name>
<gene>
    <name evidence="4" type="ORF">BN9_076720</name>
</gene>
<reference evidence="4 5" key="1">
    <citation type="submission" date="2012-05" db="EMBL/GenBank/DDBJ databases">
        <title>Recombination and specialization in a pathogen metapopulation.</title>
        <authorList>
            <person name="Gardiner A."/>
            <person name="Kemen E."/>
            <person name="Schultz-Larsen T."/>
            <person name="MacLean D."/>
            <person name="Van Oosterhout C."/>
            <person name="Jones J.D.G."/>
        </authorList>
    </citation>
    <scope>NUCLEOTIDE SEQUENCE [LARGE SCALE GENOMIC DNA]</scope>
    <source>
        <strain evidence="4 5">Ac Nc2</strain>
    </source>
</reference>
<dbReference type="GO" id="GO:0000976">
    <property type="term" value="F:transcription cis-regulatory region binding"/>
    <property type="evidence" value="ECO:0007669"/>
    <property type="project" value="TreeGrafter"/>
</dbReference>
<dbReference type="InterPro" id="IPR039739">
    <property type="entry name" value="MAG2/RNF10"/>
</dbReference>
<dbReference type="STRING" id="65357.A0A024GJK8"/>
<dbReference type="OrthoDB" id="302966at2759"/>
<keyword evidence="5" id="KW-1185">Reference proteome</keyword>
<evidence type="ECO:0000313" key="4">
    <source>
        <dbReference type="EMBL" id="CCI46717.1"/>
    </source>
</evidence>